<feature type="compositionally biased region" description="Basic and acidic residues" evidence="2">
    <location>
        <begin position="220"/>
        <end position="239"/>
    </location>
</feature>
<feature type="compositionally biased region" description="Polar residues" evidence="2">
    <location>
        <begin position="321"/>
        <end position="338"/>
    </location>
</feature>
<evidence type="ECO:0000313" key="4">
    <source>
        <dbReference type="Proteomes" id="UP000709295"/>
    </source>
</evidence>
<feature type="region of interest" description="Disordered" evidence="2">
    <location>
        <begin position="321"/>
        <end position="410"/>
    </location>
</feature>
<feature type="compositionally biased region" description="Basic and acidic residues" evidence="2">
    <location>
        <begin position="123"/>
        <end position="142"/>
    </location>
</feature>
<name>A0A8J5MAX0_9STRA</name>
<sequence>MPHHHVPEPKETSPTVDRLRLQLNRTVRRTVTEAVDAVWVAFKDELAQLAAPPTAPPVDDYELFYDCCSRLAKFIESNMDTTPGFLEQMDRLIIACHSGAQGPTVRSFMTKDLRIRRGNKMNNGKEHVSIKTDHSMASEKEQPVISPPNGPREMEVNDGELELTATVGTGSRQWTTRKRLSTKSHSPPTLPPCKRAKRPSAWDLGRDKDESDEQVTTLKGGKEEKKRTRGEKTQSEKPDTTWSEQYTNVIEENDPDTEAVQVEPSEREMASNGKQVRPTAELEPIDVEVAAKANGVADVDEEIESRRNISGLEHEIEMTTANSSGDYEGASQKTNQCKNVDDPGKTDVTQESGELRSVDSAENDEAQFTSGEVSTAQNTPGVHGEDTRNTDGNHNTQTESYKDQATAHRERCKNPLCEFKTRIQLRETMNKSANLDAELQLLKSQWEERSEELDVATTTSSQEQYTLDQVTALNDDIGQLERDIDDVNEKIDSLKDENRFS</sequence>
<comment type="caution">
    <text evidence="3">The sequence shown here is derived from an EMBL/GenBank/DDBJ whole genome shotgun (WGS) entry which is preliminary data.</text>
</comment>
<accession>A0A8J5MAX0</accession>
<keyword evidence="1" id="KW-0175">Coiled coil</keyword>
<evidence type="ECO:0000313" key="3">
    <source>
        <dbReference type="EMBL" id="KAG6975571.1"/>
    </source>
</evidence>
<evidence type="ECO:0000256" key="2">
    <source>
        <dbReference type="SAM" id="MobiDB-lite"/>
    </source>
</evidence>
<protein>
    <submittedName>
        <fullName evidence="3">Uncharacterized protein</fullName>
    </submittedName>
</protein>
<feature type="compositionally biased region" description="Polar residues" evidence="2">
    <location>
        <begin position="240"/>
        <end position="250"/>
    </location>
</feature>
<feature type="compositionally biased region" description="Basic and acidic residues" evidence="2">
    <location>
        <begin position="400"/>
        <end position="410"/>
    </location>
</feature>
<proteinExistence type="predicted"/>
<organism evidence="3 4">
    <name type="scientific">Phytophthora aleatoria</name>
    <dbReference type="NCBI Taxonomy" id="2496075"/>
    <lineage>
        <taxon>Eukaryota</taxon>
        <taxon>Sar</taxon>
        <taxon>Stramenopiles</taxon>
        <taxon>Oomycota</taxon>
        <taxon>Peronosporomycetes</taxon>
        <taxon>Peronosporales</taxon>
        <taxon>Peronosporaceae</taxon>
        <taxon>Phytophthora</taxon>
    </lineage>
</organism>
<feature type="compositionally biased region" description="Polar residues" evidence="2">
    <location>
        <begin position="366"/>
        <end position="380"/>
    </location>
</feature>
<gene>
    <name evidence="3" type="ORF">JG688_00002250</name>
</gene>
<reference evidence="3" key="1">
    <citation type="submission" date="2021-01" db="EMBL/GenBank/DDBJ databases">
        <title>Phytophthora aleatoria, a newly-described species from Pinus radiata is distinct from Phytophthora cactorum isolates based on comparative genomics.</title>
        <authorList>
            <person name="Mcdougal R."/>
            <person name="Panda P."/>
            <person name="Williams N."/>
            <person name="Studholme D.J."/>
        </authorList>
    </citation>
    <scope>NUCLEOTIDE SEQUENCE</scope>
    <source>
        <strain evidence="3">NZFS 4037</strain>
    </source>
</reference>
<feature type="coiled-coil region" evidence="1">
    <location>
        <begin position="470"/>
        <end position="497"/>
    </location>
</feature>
<feature type="region of interest" description="Disordered" evidence="2">
    <location>
        <begin position="122"/>
        <end position="283"/>
    </location>
</feature>
<keyword evidence="4" id="KW-1185">Reference proteome</keyword>
<dbReference type="EMBL" id="JAENGY010000057">
    <property type="protein sequence ID" value="KAG6975571.1"/>
    <property type="molecule type" value="Genomic_DNA"/>
</dbReference>
<dbReference type="Proteomes" id="UP000709295">
    <property type="component" value="Unassembled WGS sequence"/>
</dbReference>
<evidence type="ECO:0000256" key="1">
    <source>
        <dbReference type="SAM" id="Coils"/>
    </source>
</evidence>
<dbReference type="AlphaFoldDB" id="A0A8J5MAX0"/>